<evidence type="ECO:0000313" key="11">
    <source>
        <dbReference type="Proteomes" id="UP001206128"/>
    </source>
</evidence>
<evidence type="ECO:0000256" key="4">
    <source>
        <dbReference type="ARBA" id="ARBA00022692"/>
    </source>
</evidence>
<sequence>MTTTTPPRSGAATSADTSPPRRRDRWYRWDVRLSPYLYIAPYFVIFGVFGLYPLLYTAWVSLQERALNDPEGAHWVGLDNYTRLLFHDPYFWNAMGNTISLWLLTTIPQILLALWIAQLLNRRLRSRTLFRMGVLLPNVTSVAAVTLIFAQLFGRDFGLINLALDAFGLGKIDWVAGTASSQVALAVMVVWRWTGYHALVFLAAMQAIPGSVYEAATIDGASARQQFWHITIPMMRSAIVFATIISTTGNMRLLAEPLLFAGGVASGGSDRQFQTGALYLYETAFRQFDFGYGSAIAMLLLIAILLVTGVNYLVTRRIRTD</sequence>
<dbReference type="InterPro" id="IPR035906">
    <property type="entry name" value="MetI-like_sf"/>
</dbReference>
<proteinExistence type="inferred from homology"/>
<keyword evidence="11" id="KW-1185">Reference proteome</keyword>
<feature type="transmembrane region" description="Helical" evidence="7">
    <location>
        <begin position="129"/>
        <end position="153"/>
    </location>
</feature>
<feature type="transmembrane region" description="Helical" evidence="7">
    <location>
        <begin position="99"/>
        <end position="117"/>
    </location>
</feature>
<feature type="region of interest" description="Disordered" evidence="8">
    <location>
        <begin position="1"/>
        <end position="22"/>
    </location>
</feature>
<dbReference type="EMBL" id="JAMTCK010000002">
    <property type="protein sequence ID" value="MCP2164172.1"/>
    <property type="molecule type" value="Genomic_DNA"/>
</dbReference>
<protein>
    <submittedName>
        <fullName evidence="10">Cellobiose ABC transporter membrane protein</fullName>
    </submittedName>
</protein>
<dbReference type="PROSITE" id="PS50928">
    <property type="entry name" value="ABC_TM1"/>
    <property type="match status" value="1"/>
</dbReference>
<dbReference type="CDD" id="cd06261">
    <property type="entry name" value="TM_PBP2"/>
    <property type="match status" value="1"/>
</dbReference>
<comment type="similarity">
    <text evidence="7">Belongs to the binding-protein-dependent transport system permease family.</text>
</comment>
<dbReference type="SUPFAM" id="SSF161098">
    <property type="entry name" value="MetI-like"/>
    <property type="match status" value="1"/>
</dbReference>
<evidence type="ECO:0000256" key="7">
    <source>
        <dbReference type="RuleBase" id="RU363032"/>
    </source>
</evidence>
<feature type="transmembrane region" description="Helical" evidence="7">
    <location>
        <begin position="35"/>
        <end position="55"/>
    </location>
</feature>
<evidence type="ECO:0000313" key="10">
    <source>
        <dbReference type="EMBL" id="MCP2164172.1"/>
    </source>
</evidence>
<dbReference type="RefSeq" id="WP_253767560.1">
    <property type="nucleotide sequence ID" value="NZ_JAMTCK010000002.1"/>
</dbReference>
<feature type="transmembrane region" description="Helical" evidence="7">
    <location>
        <begin position="290"/>
        <end position="314"/>
    </location>
</feature>
<keyword evidence="3" id="KW-1003">Cell membrane</keyword>
<comment type="caution">
    <text evidence="10">The sequence shown here is derived from an EMBL/GenBank/DDBJ whole genome shotgun (WGS) entry which is preliminary data.</text>
</comment>
<dbReference type="GO" id="GO:0005886">
    <property type="term" value="C:plasma membrane"/>
    <property type="evidence" value="ECO:0007669"/>
    <property type="project" value="UniProtKB-SubCell"/>
</dbReference>
<dbReference type="InterPro" id="IPR000515">
    <property type="entry name" value="MetI-like"/>
</dbReference>
<feature type="compositionally biased region" description="Polar residues" evidence="8">
    <location>
        <begin position="1"/>
        <end position="17"/>
    </location>
</feature>
<feature type="domain" description="ABC transmembrane type-1" evidence="9">
    <location>
        <begin position="95"/>
        <end position="311"/>
    </location>
</feature>
<feature type="transmembrane region" description="Helical" evidence="7">
    <location>
        <begin position="227"/>
        <end position="245"/>
    </location>
</feature>
<dbReference type="Gene3D" id="1.10.3720.10">
    <property type="entry name" value="MetI-like"/>
    <property type="match status" value="1"/>
</dbReference>
<comment type="subcellular location">
    <subcellularLocation>
        <location evidence="1 7">Cell membrane</location>
        <topology evidence="1 7">Multi-pass membrane protein</topology>
    </subcellularLocation>
</comment>
<reference evidence="10" key="1">
    <citation type="submission" date="2022-06" db="EMBL/GenBank/DDBJ databases">
        <title>Genomic Encyclopedia of Archaeal and Bacterial Type Strains, Phase II (KMG-II): from individual species to whole genera.</title>
        <authorList>
            <person name="Goeker M."/>
        </authorList>
    </citation>
    <scope>NUCLEOTIDE SEQUENCE</scope>
    <source>
        <strain evidence="10">DSM 43935</strain>
    </source>
</reference>
<dbReference type="Proteomes" id="UP001206128">
    <property type="component" value="Unassembled WGS sequence"/>
</dbReference>
<keyword evidence="4 7" id="KW-0812">Transmembrane</keyword>
<gene>
    <name evidence="10" type="ORF">LX83_001012</name>
</gene>
<keyword evidence="2 7" id="KW-0813">Transport</keyword>
<keyword evidence="5 7" id="KW-1133">Transmembrane helix</keyword>
<evidence type="ECO:0000256" key="2">
    <source>
        <dbReference type="ARBA" id="ARBA00022448"/>
    </source>
</evidence>
<dbReference type="GO" id="GO:0055085">
    <property type="term" value="P:transmembrane transport"/>
    <property type="evidence" value="ECO:0007669"/>
    <property type="project" value="InterPro"/>
</dbReference>
<dbReference type="Pfam" id="PF00528">
    <property type="entry name" value="BPD_transp_1"/>
    <property type="match status" value="1"/>
</dbReference>
<dbReference type="SUPFAM" id="SSF160964">
    <property type="entry name" value="MalF N-terminal region-like"/>
    <property type="match status" value="1"/>
</dbReference>
<evidence type="ECO:0000256" key="8">
    <source>
        <dbReference type="SAM" id="MobiDB-lite"/>
    </source>
</evidence>
<keyword evidence="6 7" id="KW-0472">Membrane</keyword>
<evidence type="ECO:0000259" key="9">
    <source>
        <dbReference type="PROSITE" id="PS50928"/>
    </source>
</evidence>
<name>A0AAE3GBF5_9PSEU</name>
<dbReference type="PANTHER" id="PTHR30193:SF37">
    <property type="entry name" value="INNER MEMBRANE ABC TRANSPORTER PERMEASE PROTEIN YCJO"/>
    <property type="match status" value="1"/>
</dbReference>
<evidence type="ECO:0000256" key="6">
    <source>
        <dbReference type="ARBA" id="ARBA00023136"/>
    </source>
</evidence>
<organism evidence="10 11">
    <name type="scientific">Goodfellowiella coeruleoviolacea</name>
    <dbReference type="NCBI Taxonomy" id="334858"/>
    <lineage>
        <taxon>Bacteria</taxon>
        <taxon>Bacillati</taxon>
        <taxon>Actinomycetota</taxon>
        <taxon>Actinomycetes</taxon>
        <taxon>Pseudonocardiales</taxon>
        <taxon>Pseudonocardiaceae</taxon>
        <taxon>Goodfellowiella</taxon>
    </lineage>
</organism>
<dbReference type="PANTHER" id="PTHR30193">
    <property type="entry name" value="ABC TRANSPORTER PERMEASE PROTEIN"/>
    <property type="match status" value="1"/>
</dbReference>
<evidence type="ECO:0000256" key="5">
    <source>
        <dbReference type="ARBA" id="ARBA00022989"/>
    </source>
</evidence>
<accession>A0AAE3GBF5</accession>
<dbReference type="InterPro" id="IPR051393">
    <property type="entry name" value="ABC_transporter_permease"/>
</dbReference>
<dbReference type="AlphaFoldDB" id="A0AAE3GBF5"/>
<evidence type="ECO:0000256" key="3">
    <source>
        <dbReference type="ARBA" id="ARBA00022475"/>
    </source>
</evidence>
<evidence type="ECO:0000256" key="1">
    <source>
        <dbReference type="ARBA" id="ARBA00004651"/>
    </source>
</evidence>